<reference evidence="8" key="1">
    <citation type="submission" date="2008-06" db="EMBL/GenBank/DDBJ databases">
        <authorList>
            <person name="Lorenzi H."/>
            <person name="Inman J."/>
            <person name="Miller J."/>
            <person name="Schobel S."/>
            <person name="Amedeo P."/>
            <person name="Caler E.V."/>
            <person name="da Silva J."/>
        </authorList>
    </citation>
    <scope>NUCLEOTIDE SEQUENCE [LARGE SCALE GENOMIC DNA]</scope>
    <source>
        <strain evidence="8">RN66</strain>
    </source>
</reference>
<organism evidence="8 9">
    <name type="scientific">Cryptosporidium muris (strain RN66)</name>
    <dbReference type="NCBI Taxonomy" id="441375"/>
    <lineage>
        <taxon>Eukaryota</taxon>
        <taxon>Sar</taxon>
        <taxon>Alveolata</taxon>
        <taxon>Apicomplexa</taxon>
        <taxon>Conoidasida</taxon>
        <taxon>Coccidia</taxon>
        <taxon>Eucoccidiorida</taxon>
        <taxon>Eimeriorina</taxon>
        <taxon>Cryptosporidiidae</taxon>
        <taxon>Cryptosporidium</taxon>
    </lineage>
</organism>
<dbReference type="RefSeq" id="XP_002140096.1">
    <property type="nucleotide sequence ID" value="XM_002140060.1"/>
</dbReference>
<protein>
    <submittedName>
        <fullName evidence="8">Calcium binding EGF domain-containing protein</fullName>
    </submittedName>
</protein>
<dbReference type="SUPFAM" id="SSF57196">
    <property type="entry name" value="EGF/Laminin"/>
    <property type="match status" value="2"/>
</dbReference>
<dbReference type="GeneID" id="6994749"/>
<keyword evidence="6" id="KW-0812">Transmembrane</keyword>
<evidence type="ECO:0000313" key="9">
    <source>
        <dbReference type="Proteomes" id="UP000001460"/>
    </source>
</evidence>
<feature type="domain" description="EGF-like" evidence="7">
    <location>
        <begin position="1204"/>
        <end position="1253"/>
    </location>
</feature>
<feature type="transmembrane region" description="Helical" evidence="6">
    <location>
        <begin position="1430"/>
        <end position="1460"/>
    </location>
</feature>
<dbReference type="OrthoDB" id="339125at2759"/>
<evidence type="ECO:0000259" key="7">
    <source>
        <dbReference type="PROSITE" id="PS50026"/>
    </source>
</evidence>
<dbReference type="PROSITE" id="PS50026">
    <property type="entry name" value="EGF_3"/>
    <property type="match status" value="2"/>
</dbReference>
<dbReference type="Gene3D" id="2.10.25.10">
    <property type="entry name" value="Laminin"/>
    <property type="match status" value="2"/>
</dbReference>
<dbReference type="PROSITE" id="PS01186">
    <property type="entry name" value="EGF_2"/>
    <property type="match status" value="2"/>
</dbReference>
<name>B6ABJ5_CRYMR</name>
<dbReference type="OMA" id="FRHINIT"/>
<dbReference type="InterPro" id="IPR000152">
    <property type="entry name" value="EGF-type_Asp/Asn_hydroxyl_site"/>
</dbReference>
<evidence type="ECO:0000256" key="3">
    <source>
        <dbReference type="ARBA" id="ARBA00022737"/>
    </source>
</evidence>
<keyword evidence="3" id="KW-0677">Repeat</keyword>
<dbReference type="InterPro" id="IPR005077">
    <property type="entry name" value="Peptidase_C11"/>
</dbReference>
<dbReference type="PANTHER" id="PTHR37835">
    <property type="entry name" value="ALPHA-CLOSTRIPAIN"/>
    <property type="match status" value="1"/>
</dbReference>
<dbReference type="InterPro" id="IPR024731">
    <property type="entry name" value="NELL2-like_EGF"/>
</dbReference>
<dbReference type="SMART" id="SM00181">
    <property type="entry name" value="EGF"/>
    <property type="match status" value="4"/>
</dbReference>
<dbReference type="InterPro" id="IPR000742">
    <property type="entry name" value="EGF"/>
</dbReference>
<sequence>MVTHQHYNYQYQHLYWFIFLLIFFRHINITNSENYSKELSLSLESTVNSYNESKFTIKRTQLSSQVYTSNNTNIYNKLTPRNNRKTQQRHASESISIEESQYSEICSSLPKNINEIEERFWTHLVFMHADNNLESMALVDLAEMSSPLHPETVNYVHLVVYIDRCKDYTNKDVMVPIISCPKSGLSKINIKQEQVNQNFTGAYILYRWKLNKELEEKLGITFVWILIDDLEEVDSNSPTVLSNFITNSLDMFPSLHLALTLWNHGSGWVGFGDDHDNADGSGMHLDQMYRGIKDGINNSLRGSKNGMGATNQLVFDVLGFDACLMMQYDVLEIMRPLAAYILASEDNEPGHGWNFRTINPATKISYSTNAIGKNSELKDRNNNNSQVFSYRAATPLEYVSRIVYGYSLHAKSYPLTLSAINTDLLDIFMNHLYNLIVLLYRCGGDYISVIIKKSILNSRKIENCDIINLCSCFDLGDMLEQLRGYLAEEIALDTTIQELLALTLNSYYNMQVVSVNIQRDKTSLSIDESLGNDSLWTGISLYFPNVLQSISCSNTRVAKQLSLIYMRQSKSEWGQYINDISRDRPGQYCNLFSSKFGEEKKPKFTDLKTSVKLIEDNNSNSKYIVMKMSNNTIMSQSIISYPLLGTLNKTIPVSSIILNKVESKGIINIKWRTFAYEIKQKILVHKEPYNEYQDPRVKIFKPSSCDHLNCWYRSNITIMSNYNNDYMIGHFMLYETLKDLELKNGYMAYLTISNKDTSNLKKSQTLYISTPGGVIERPENEPCFLIPIVYHIEPISSTSSIYINEMIQKIQEVYNIISDILNSMTAPSFGIKVLSRYDTDSIKSRKVKLITYIQNHAIFIWGNESTNIKNNSLNFISPIKLNIMDIEPSLNSYSRILVSSYSEYSNGLDNLLTLGISINGKNFTRECLDEWINDGICDIFCIKDINDCGNIKDEFPKFEIEYPLSNKQKYIINPNSHVQCTPNNLDLSEQCWEDSVCRRSSYSNKYYCICPLGYRHQIIKLINRSTGEILYRHNCEDIDECSEHSRQWIIEENEQTEGDLYNGYNFNEAVYPSIERGEEISDILNSPFSFIKRHVVTPSGLKRPCHPNAVCINKKGSFDCKCKQGFHGDGKLLCIKDNLCSDYENSYSQAYSCPEGLHCLSNYSQNNDLYNDLYNRNITLKNICGCKTGYKMALSLSSKPICVDIDECKIDSDSRIGIIKSHQCSLNSICTNTIGSFICSCPVGWIGNGYICSPKTGGDIAIQVELSASFEKLKVLGYASIKNIFKQSIIEVLDIPNELIEITSLWINPINETIKIYIHLLENSGYKNKNIFPSFYKNKKSVNNITENSSFNNVNNGIKLLDLFTTSSSKWYSSTYFGHIFGSTVNPTKIISGLVEQKSVNIIDKILLSLFPESTYNDLKISPYGNPIGILIFTTISVWCISLFLIILTVILHIILLSCLRNQNRNEIEKSDLNHYKESISNDLNPFKSQIFSLELSSMSGSH</sequence>
<dbReference type="GO" id="GO:0005509">
    <property type="term" value="F:calcium ion binding"/>
    <property type="evidence" value="ECO:0007669"/>
    <property type="project" value="InterPro"/>
</dbReference>
<dbReference type="Pfam" id="PF03415">
    <property type="entry name" value="Peptidase_C11"/>
    <property type="match status" value="1"/>
</dbReference>
<dbReference type="FunFam" id="2.10.25.10:FF:000038">
    <property type="entry name" value="Fibrillin 2"/>
    <property type="match status" value="2"/>
</dbReference>
<keyword evidence="2" id="KW-0732">Signal</keyword>
<dbReference type="PANTHER" id="PTHR37835:SF1">
    <property type="entry name" value="ALPHA-CLOSTRIPAIN"/>
    <property type="match status" value="1"/>
</dbReference>
<dbReference type="STRING" id="441375.B6ABJ5"/>
<evidence type="ECO:0000256" key="5">
    <source>
        <dbReference type="PROSITE-ProRule" id="PRU00076"/>
    </source>
</evidence>
<evidence type="ECO:0000313" key="8">
    <source>
        <dbReference type="EMBL" id="EEA05747.1"/>
    </source>
</evidence>
<keyword evidence="6" id="KW-0472">Membrane</keyword>
<evidence type="ECO:0000256" key="2">
    <source>
        <dbReference type="ARBA" id="ARBA00022729"/>
    </source>
</evidence>
<dbReference type="InterPro" id="IPR001881">
    <property type="entry name" value="EGF-like_Ca-bd_dom"/>
</dbReference>
<keyword evidence="1 5" id="KW-0245">EGF-like domain</keyword>
<keyword evidence="6" id="KW-1133">Transmembrane helix</keyword>
<gene>
    <name evidence="8" type="ORF">CMU_027570</name>
</gene>
<dbReference type="Pfam" id="PF12947">
    <property type="entry name" value="EGF_3"/>
    <property type="match status" value="2"/>
</dbReference>
<feature type="domain" description="EGF-like" evidence="7">
    <location>
        <begin position="1095"/>
        <end position="1135"/>
    </location>
</feature>
<keyword evidence="4" id="KW-1015">Disulfide bond</keyword>
<dbReference type="eggNOG" id="KOG1217">
    <property type="taxonomic scope" value="Eukaryota"/>
</dbReference>
<dbReference type="SMART" id="SM00179">
    <property type="entry name" value="EGF_CA"/>
    <property type="match status" value="3"/>
</dbReference>
<dbReference type="Gene3D" id="3.40.50.11970">
    <property type="match status" value="1"/>
</dbReference>
<evidence type="ECO:0000256" key="1">
    <source>
        <dbReference type="ARBA" id="ARBA00022536"/>
    </source>
</evidence>
<dbReference type="Proteomes" id="UP000001460">
    <property type="component" value="Unassembled WGS sequence"/>
</dbReference>
<dbReference type="VEuPathDB" id="CryptoDB:CMU_027570"/>
<proteinExistence type="predicted"/>
<evidence type="ECO:0000256" key="4">
    <source>
        <dbReference type="ARBA" id="ARBA00023157"/>
    </source>
</evidence>
<keyword evidence="9" id="KW-1185">Reference proteome</keyword>
<accession>B6ABJ5</accession>
<evidence type="ECO:0000256" key="6">
    <source>
        <dbReference type="SAM" id="Phobius"/>
    </source>
</evidence>
<comment type="caution">
    <text evidence="5">Lacks conserved residue(s) required for the propagation of feature annotation.</text>
</comment>
<dbReference type="PROSITE" id="PS00010">
    <property type="entry name" value="ASX_HYDROXYL"/>
    <property type="match status" value="2"/>
</dbReference>
<dbReference type="EMBL" id="DS989727">
    <property type="protein sequence ID" value="EEA05747.1"/>
    <property type="molecule type" value="Genomic_DNA"/>
</dbReference>
<dbReference type="CDD" id="cd00054">
    <property type="entry name" value="EGF_CA"/>
    <property type="match status" value="2"/>
</dbReference>